<accession>A0ABS3AWX6</accession>
<dbReference type="GO" id="GO:0016829">
    <property type="term" value="F:lyase activity"/>
    <property type="evidence" value="ECO:0007669"/>
    <property type="project" value="UniProtKB-KW"/>
</dbReference>
<dbReference type="Proteomes" id="UP000717534">
    <property type="component" value="Unassembled WGS sequence"/>
</dbReference>
<dbReference type="EMBL" id="JAFITO010000013">
    <property type="protein sequence ID" value="MBN4068387.1"/>
    <property type="molecule type" value="Genomic_DNA"/>
</dbReference>
<keyword evidence="2" id="KW-1185">Reference proteome</keyword>
<organism evidence="1 2">
    <name type="scientific">Desulfotalea psychrophila</name>
    <dbReference type="NCBI Taxonomy" id="84980"/>
    <lineage>
        <taxon>Bacteria</taxon>
        <taxon>Pseudomonadati</taxon>
        <taxon>Thermodesulfobacteriota</taxon>
        <taxon>Desulfobulbia</taxon>
        <taxon>Desulfobulbales</taxon>
        <taxon>Desulfocapsaceae</taxon>
        <taxon>Desulfotalea</taxon>
    </lineage>
</organism>
<reference evidence="1 2" key="1">
    <citation type="submission" date="2021-02" db="EMBL/GenBank/DDBJ databases">
        <title>Activity-based single-cell genomes from oceanic crustal fluid captures similar information to metagenomic and metatranscriptomic surveys with orders of magnitude less sampling.</title>
        <authorList>
            <person name="D'Angelo T.S."/>
            <person name="Orcutt B.N."/>
        </authorList>
    </citation>
    <scope>NUCLEOTIDE SEQUENCE [LARGE SCALE GENOMIC DNA]</scope>
    <source>
        <strain evidence="1">AH-315-G02</strain>
    </source>
</reference>
<gene>
    <name evidence="1" type="ORF">JYU06_02535</name>
</gene>
<keyword evidence="1" id="KW-0456">Lyase</keyword>
<evidence type="ECO:0000313" key="1">
    <source>
        <dbReference type="EMBL" id="MBN4068387.1"/>
    </source>
</evidence>
<proteinExistence type="predicted"/>
<protein>
    <submittedName>
        <fullName evidence="1">Heparin lyase I family protein</fullName>
    </submittedName>
</protein>
<name>A0ABS3AWX6_9BACT</name>
<dbReference type="Gene3D" id="2.60.120.200">
    <property type="match status" value="1"/>
</dbReference>
<sequence>MLSKKLTVVFFIFSMFLRVPLTFGEVFFADDFETGDLTKIGTAGAGWAGSNVGTGDTVSVTTGIARSGTYSVKFHYDGNPDLVDDALAELRYKLKGTAGSGYQDFYMRYYIYYPTNFYIRDAVGPDNNKIGTTWGEEYSDRAKFNVEWEKGSSMGFKIPRDNTWPHTALVCEGAIAPGPDAPRWTMDSSYLGRWVAWEFHYKMDDGSSNGAWELWIDGVQKISVTGMSFVGAPCRPGYIRNGYLQGWANSGFTNDTDIYIDDVVFSTSYIGTDIPSDTPTLPEPPSDFQKGN</sequence>
<evidence type="ECO:0000313" key="2">
    <source>
        <dbReference type="Proteomes" id="UP000717534"/>
    </source>
</evidence>
<comment type="caution">
    <text evidence="1">The sequence shown here is derived from an EMBL/GenBank/DDBJ whole genome shotgun (WGS) entry which is preliminary data.</text>
</comment>